<dbReference type="EMBL" id="SRLO01005846">
    <property type="protein sequence ID" value="TNN29272.1"/>
    <property type="molecule type" value="Genomic_DNA"/>
</dbReference>
<feature type="region of interest" description="Disordered" evidence="1">
    <location>
        <begin position="94"/>
        <end position="164"/>
    </location>
</feature>
<organism evidence="2 3">
    <name type="scientific">Liparis tanakae</name>
    <name type="common">Tanaka's snailfish</name>
    <dbReference type="NCBI Taxonomy" id="230148"/>
    <lineage>
        <taxon>Eukaryota</taxon>
        <taxon>Metazoa</taxon>
        <taxon>Chordata</taxon>
        <taxon>Craniata</taxon>
        <taxon>Vertebrata</taxon>
        <taxon>Euteleostomi</taxon>
        <taxon>Actinopterygii</taxon>
        <taxon>Neopterygii</taxon>
        <taxon>Teleostei</taxon>
        <taxon>Neoteleostei</taxon>
        <taxon>Acanthomorphata</taxon>
        <taxon>Eupercaria</taxon>
        <taxon>Perciformes</taxon>
        <taxon>Cottioidei</taxon>
        <taxon>Cottales</taxon>
        <taxon>Liparidae</taxon>
        <taxon>Liparis</taxon>
    </lineage>
</organism>
<gene>
    <name evidence="2" type="ORF">EYF80_060579</name>
</gene>
<feature type="region of interest" description="Disordered" evidence="1">
    <location>
        <begin position="1"/>
        <end position="60"/>
    </location>
</feature>
<keyword evidence="3" id="KW-1185">Reference proteome</keyword>
<accession>A0A4Z2ELP5</accession>
<dbReference type="AlphaFoldDB" id="A0A4Z2ELP5"/>
<reference evidence="2 3" key="1">
    <citation type="submission" date="2019-03" db="EMBL/GenBank/DDBJ databases">
        <title>First draft genome of Liparis tanakae, snailfish: a comprehensive survey of snailfish specific genes.</title>
        <authorList>
            <person name="Kim W."/>
            <person name="Song I."/>
            <person name="Jeong J.-H."/>
            <person name="Kim D."/>
            <person name="Kim S."/>
            <person name="Ryu S."/>
            <person name="Song J.Y."/>
            <person name="Lee S.K."/>
        </authorList>
    </citation>
    <scope>NUCLEOTIDE SEQUENCE [LARGE SCALE GENOMIC DNA]</scope>
    <source>
        <tissue evidence="2">Muscle</tissue>
    </source>
</reference>
<sequence>MDAITQHHMPDGVSPAHARPLRLLSSESSSQAALREVGAPPTRRAAGGPRAAGLPSPRLPADFQSVRRRLSRRKVFKEKKPLCSSWREARTRWAWPQDSAGGPSCSMIGGKPSTRSASLRRPPSLIGERPLRRSAPPPMVSIHTRLQDEVSPAPDGVHPHEASG</sequence>
<protein>
    <submittedName>
        <fullName evidence="2">Uncharacterized protein</fullName>
    </submittedName>
</protein>
<evidence type="ECO:0000313" key="2">
    <source>
        <dbReference type="EMBL" id="TNN29272.1"/>
    </source>
</evidence>
<name>A0A4Z2ELP5_9TELE</name>
<evidence type="ECO:0000256" key="1">
    <source>
        <dbReference type="SAM" id="MobiDB-lite"/>
    </source>
</evidence>
<feature type="compositionally biased region" description="Low complexity" evidence="1">
    <location>
        <begin position="21"/>
        <end position="56"/>
    </location>
</feature>
<comment type="caution">
    <text evidence="2">The sequence shown here is derived from an EMBL/GenBank/DDBJ whole genome shotgun (WGS) entry which is preliminary data.</text>
</comment>
<proteinExistence type="predicted"/>
<dbReference type="Proteomes" id="UP000314294">
    <property type="component" value="Unassembled WGS sequence"/>
</dbReference>
<evidence type="ECO:0000313" key="3">
    <source>
        <dbReference type="Proteomes" id="UP000314294"/>
    </source>
</evidence>